<evidence type="ECO:0000259" key="11">
    <source>
        <dbReference type="PROSITE" id="PS51293"/>
    </source>
</evidence>
<dbReference type="PROSITE" id="PS50090">
    <property type="entry name" value="MYB_LIKE"/>
    <property type="match status" value="1"/>
</dbReference>
<keyword evidence="3 8" id="KW-0732">Signal</keyword>
<evidence type="ECO:0000256" key="1">
    <source>
        <dbReference type="ARBA" id="ARBA00004123"/>
    </source>
</evidence>
<evidence type="ECO:0000313" key="13">
    <source>
        <dbReference type="Proteomes" id="UP001372834"/>
    </source>
</evidence>
<dbReference type="Gene3D" id="1.10.287.110">
    <property type="entry name" value="DnaJ domain"/>
    <property type="match status" value="1"/>
</dbReference>
<dbReference type="SMART" id="SM00271">
    <property type="entry name" value="DnaJ"/>
    <property type="match status" value="1"/>
</dbReference>
<feature type="domain" description="Myb-like" evidence="10">
    <location>
        <begin position="371"/>
        <end position="425"/>
    </location>
</feature>
<dbReference type="PROSITE" id="PS51293">
    <property type="entry name" value="SANT"/>
    <property type="match status" value="1"/>
</dbReference>
<dbReference type="PRINTS" id="PR00625">
    <property type="entry name" value="JDOMAIN"/>
</dbReference>
<dbReference type="PANTHER" id="PTHR44653">
    <property type="entry name" value="DNAJ HOMOLOG SUBFAMILY C MEMBER 1"/>
    <property type="match status" value="1"/>
</dbReference>
<feature type="signal peptide" evidence="8">
    <location>
        <begin position="1"/>
        <end position="23"/>
    </location>
</feature>
<evidence type="ECO:0000256" key="5">
    <source>
        <dbReference type="ARBA" id="ARBA00023136"/>
    </source>
</evidence>
<reference evidence="12 13" key="1">
    <citation type="submission" date="2023-10" db="EMBL/GenBank/DDBJ databases">
        <title>Genomes of two closely related lineages of the louse Polyplax serrata with different host specificities.</title>
        <authorList>
            <person name="Martinu J."/>
            <person name="Tarabai H."/>
            <person name="Stefka J."/>
            <person name="Hypsa V."/>
        </authorList>
    </citation>
    <scope>NUCLEOTIDE SEQUENCE [LARGE SCALE GENOMIC DNA]</scope>
    <source>
        <strain evidence="12">HR10_N</strain>
    </source>
</reference>
<evidence type="ECO:0000256" key="8">
    <source>
        <dbReference type="SAM" id="SignalP"/>
    </source>
</evidence>
<evidence type="ECO:0000256" key="4">
    <source>
        <dbReference type="ARBA" id="ARBA00022989"/>
    </source>
</evidence>
<dbReference type="SUPFAM" id="SSF46565">
    <property type="entry name" value="Chaperone J-domain"/>
    <property type="match status" value="1"/>
</dbReference>
<dbReference type="InterPro" id="IPR018253">
    <property type="entry name" value="DnaJ_domain_CS"/>
</dbReference>
<dbReference type="CDD" id="cd00167">
    <property type="entry name" value="SANT"/>
    <property type="match status" value="2"/>
</dbReference>
<proteinExistence type="predicted"/>
<dbReference type="FunFam" id="1.10.10.60:FF:000416">
    <property type="entry name" value="Myb family transcription factor"/>
    <property type="match status" value="1"/>
</dbReference>
<evidence type="ECO:0000313" key="12">
    <source>
        <dbReference type="EMBL" id="KAK6617835.1"/>
    </source>
</evidence>
<evidence type="ECO:0000256" key="2">
    <source>
        <dbReference type="ARBA" id="ARBA00022692"/>
    </source>
</evidence>
<dbReference type="GO" id="GO:0012505">
    <property type="term" value="C:endomembrane system"/>
    <property type="evidence" value="ECO:0007669"/>
    <property type="project" value="UniProtKB-SubCell"/>
</dbReference>
<feature type="domain" description="J" evidence="9">
    <location>
        <begin position="41"/>
        <end position="105"/>
    </location>
</feature>
<feature type="chain" id="PRO_5042863897" description="DnaJ homolog subfamily C member 1" evidence="8">
    <location>
        <begin position="24"/>
        <end position="436"/>
    </location>
</feature>
<dbReference type="SUPFAM" id="SSF46689">
    <property type="entry name" value="Homeodomain-like"/>
    <property type="match status" value="2"/>
</dbReference>
<dbReference type="AlphaFoldDB" id="A0AAN8S6W3"/>
<evidence type="ECO:0000256" key="7">
    <source>
        <dbReference type="SAM" id="Phobius"/>
    </source>
</evidence>
<protein>
    <recommendedName>
        <fullName evidence="14">DnaJ homolog subfamily C member 1</fullName>
    </recommendedName>
</protein>
<keyword evidence="5 7" id="KW-0472">Membrane</keyword>
<dbReference type="Gene3D" id="1.10.10.60">
    <property type="entry name" value="Homeodomain-like"/>
    <property type="match status" value="2"/>
</dbReference>
<comment type="subcellular location">
    <subcellularLocation>
        <location evidence="6">Endomembrane system</location>
        <topology evidence="6">Single-pass membrane protein</topology>
    </subcellularLocation>
    <subcellularLocation>
        <location evidence="1">Nucleus</location>
    </subcellularLocation>
</comment>
<dbReference type="Proteomes" id="UP001372834">
    <property type="component" value="Unassembled WGS sequence"/>
</dbReference>
<feature type="transmembrane region" description="Helical" evidence="7">
    <location>
        <begin position="204"/>
        <end position="223"/>
    </location>
</feature>
<keyword evidence="2 7" id="KW-0812">Transmembrane</keyword>
<dbReference type="InterPro" id="IPR052606">
    <property type="entry name" value="DnaJ_domain_protein"/>
</dbReference>
<dbReference type="PROSITE" id="PS00636">
    <property type="entry name" value="DNAJ_1"/>
    <property type="match status" value="1"/>
</dbReference>
<dbReference type="GO" id="GO:0005634">
    <property type="term" value="C:nucleus"/>
    <property type="evidence" value="ECO:0007669"/>
    <property type="project" value="UniProtKB-SubCell"/>
</dbReference>
<dbReference type="SMART" id="SM00717">
    <property type="entry name" value="SANT"/>
    <property type="match status" value="2"/>
</dbReference>
<name>A0AAN8S6W3_POLSC</name>
<evidence type="ECO:0000259" key="9">
    <source>
        <dbReference type="PROSITE" id="PS50076"/>
    </source>
</evidence>
<feature type="domain" description="SANT" evidence="11">
    <location>
        <begin position="377"/>
        <end position="429"/>
    </location>
</feature>
<dbReference type="PANTHER" id="PTHR44653:SF2">
    <property type="entry name" value="DNAJ HOMOLOG SUBFAMILY C MEMBER 1"/>
    <property type="match status" value="1"/>
</dbReference>
<organism evidence="12 13">
    <name type="scientific">Polyplax serrata</name>
    <name type="common">Common mouse louse</name>
    <dbReference type="NCBI Taxonomy" id="468196"/>
    <lineage>
        <taxon>Eukaryota</taxon>
        <taxon>Metazoa</taxon>
        <taxon>Ecdysozoa</taxon>
        <taxon>Arthropoda</taxon>
        <taxon>Hexapoda</taxon>
        <taxon>Insecta</taxon>
        <taxon>Pterygota</taxon>
        <taxon>Neoptera</taxon>
        <taxon>Paraneoptera</taxon>
        <taxon>Psocodea</taxon>
        <taxon>Troctomorpha</taxon>
        <taxon>Phthiraptera</taxon>
        <taxon>Anoplura</taxon>
        <taxon>Polyplacidae</taxon>
        <taxon>Polyplax</taxon>
    </lineage>
</organism>
<dbReference type="InterPro" id="IPR001623">
    <property type="entry name" value="DnaJ_domain"/>
</dbReference>
<gene>
    <name evidence="12" type="ORF">RUM43_014063</name>
</gene>
<dbReference type="InterPro" id="IPR009057">
    <property type="entry name" value="Homeodomain-like_sf"/>
</dbReference>
<feature type="transmembrane region" description="Helical" evidence="7">
    <location>
        <begin position="125"/>
        <end position="145"/>
    </location>
</feature>
<dbReference type="InterPro" id="IPR017884">
    <property type="entry name" value="SANT_dom"/>
</dbReference>
<evidence type="ECO:0000256" key="3">
    <source>
        <dbReference type="ARBA" id="ARBA00022729"/>
    </source>
</evidence>
<sequence length="436" mass="50318">MHIGVVGFVIFAVVAKSPSLVSCWDSEELELFDLVEEVNANFYTLLGVSQTSDAKTIRHAFRNLSLRLHPDKNDAPDADIKFRQLVAVHEVLRDAGKRKRYDEVLENGLPDWRHPVYYYRRVRKMGLAEMLVILFVIISIGQYIVSWASYLEKKYIVEEFVTAEKKRLQRKQKRGKLDGDLPDMTIEIPKPTVFNTLPFQIPKLIWVIISSIPFSIKLLISYFTDARNVEMCESIQEVEEPEPETWTKVPRRRRTFQIPQILNESKLNGGCFLESVEAPESEEEEMKKPINGGLWTDDNFADLIKLVNKYPPGTAKRWEKVAEAMGRTVAEVAHMAKKIKDDMVTRSEETEEIIEEPKKVKTKGGKLAGLEEAVKVKEWNQVQQKALEEALLKFPKQSSERWEKIAKSVPGKTKEECILRYKQLHNFVKNKKEPDS</sequence>
<dbReference type="InterPro" id="IPR036869">
    <property type="entry name" value="J_dom_sf"/>
</dbReference>
<dbReference type="CDD" id="cd06257">
    <property type="entry name" value="DnaJ"/>
    <property type="match status" value="1"/>
</dbReference>
<dbReference type="Pfam" id="PF23082">
    <property type="entry name" value="Myb_DNA-binding_2"/>
    <property type="match status" value="2"/>
</dbReference>
<keyword evidence="4 7" id="KW-1133">Transmembrane helix</keyword>
<evidence type="ECO:0000259" key="10">
    <source>
        <dbReference type="PROSITE" id="PS50090"/>
    </source>
</evidence>
<accession>A0AAN8S6W3</accession>
<dbReference type="PROSITE" id="PS50076">
    <property type="entry name" value="DNAJ_2"/>
    <property type="match status" value="1"/>
</dbReference>
<evidence type="ECO:0000256" key="6">
    <source>
        <dbReference type="ARBA" id="ARBA00037847"/>
    </source>
</evidence>
<evidence type="ECO:0008006" key="14">
    <source>
        <dbReference type="Google" id="ProtNLM"/>
    </source>
</evidence>
<dbReference type="InterPro" id="IPR001005">
    <property type="entry name" value="SANT/Myb"/>
</dbReference>
<comment type="caution">
    <text evidence="12">The sequence shown here is derived from an EMBL/GenBank/DDBJ whole genome shotgun (WGS) entry which is preliminary data.</text>
</comment>
<dbReference type="Pfam" id="PF00226">
    <property type="entry name" value="DnaJ"/>
    <property type="match status" value="1"/>
</dbReference>
<dbReference type="EMBL" id="JAWJWE010000043">
    <property type="protein sequence ID" value="KAK6617835.1"/>
    <property type="molecule type" value="Genomic_DNA"/>
</dbReference>